<dbReference type="InterPro" id="IPR025317">
    <property type="entry name" value="DUF4222"/>
</dbReference>
<name>A0A0H3DXS9_EDWTF</name>
<sequence length="58" mass="6772">MAKFPRVGHMYKDRYGHTVRVVSTCADRQRVAYQLKGYEWTINAALIVFNARIRRDAA</sequence>
<reference evidence="2" key="1">
    <citation type="submission" date="2010-08" db="EMBL/GenBank/DDBJ databases">
        <title>Genome comparisons of Edwardsiella bacteria analysed using deep sequencing technology.</title>
        <authorList>
            <person name="van Soest J.J."/>
            <person name="Henkel C.V."/>
            <person name="Jansen H.J."/>
            <person name="van den Hondel C.A.M.J.J."/>
            <person name="Bloemberg G.V."/>
            <person name="Meijer A.H."/>
            <person name="Spaink H.P."/>
        </authorList>
    </citation>
    <scope>NUCLEOTIDE SEQUENCE [LARGE SCALE GENOMIC DNA]</scope>
    <source>
        <strain evidence="2">FL6-60</strain>
        <plasmid evidence="2">pFL6-60</plasmid>
    </source>
</reference>
<evidence type="ECO:0000313" key="2">
    <source>
        <dbReference type="Proteomes" id="UP000002230"/>
    </source>
</evidence>
<gene>
    <name evidence="1" type="ordered locus">ETAF_ple040</name>
</gene>
<accession>A0A0H3DXS9</accession>
<keyword evidence="1" id="KW-0614">Plasmid</keyword>
<reference evidence="1 2" key="2">
    <citation type="journal article" date="2011" name="BMC Immunol.">
        <title>Comparison of static immersion and intravenous injection systems for exposure of zebrafish embryos to the natural pathogen Edwardsiella tarda.</title>
        <authorList>
            <person name="van Soest J.J."/>
            <person name="Stockhammer O.W."/>
            <person name="Ordas A."/>
            <person name="Bloemberg G.V."/>
            <person name="Spaink H.P."/>
            <person name="Meijer A.H."/>
        </authorList>
    </citation>
    <scope>NUCLEOTIDE SEQUENCE [LARGE SCALE GENOMIC DNA]</scope>
    <source>
        <strain evidence="1 2">FL6-60</strain>
        <plasmid evidence="1">pFL6-60</plasmid>
    </source>
</reference>
<dbReference type="EMBL" id="CP002155">
    <property type="protein sequence ID" value="ADM43356.1"/>
    <property type="molecule type" value="Genomic_DNA"/>
</dbReference>
<protein>
    <recommendedName>
        <fullName evidence="3">DUF4222 domain-containing protein</fullName>
    </recommendedName>
</protein>
<dbReference type="PATRIC" id="fig|718251.5.peg.3379"/>
<evidence type="ECO:0000313" key="1">
    <source>
        <dbReference type="EMBL" id="ADM43356.1"/>
    </source>
</evidence>
<dbReference type="KEGG" id="etd:ETAF_ple040"/>
<dbReference type="HOGENOM" id="CLU_2972189_0_0_6"/>
<keyword evidence="2" id="KW-1185">Reference proteome</keyword>
<dbReference type="Proteomes" id="UP000002230">
    <property type="component" value="Plasmid pFL6-60"/>
</dbReference>
<dbReference type="AlphaFoldDB" id="A0A0H3DXS9"/>
<geneLocation type="plasmid" evidence="1 2">
    <name>pFL6-60</name>
</geneLocation>
<proteinExistence type="predicted"/>
<evidence type="ECO:0008006" key="3">
    <source>
        <dbReference type="Google" id="ProtNLM"/>
    </source>
</evidence>
<organism evidence="1 2">
    <name type="scientific">Edwardsiella tarda (strain FL6-60)</name>
    <dbReference type="NCBI Taxonomy" id="718251"/>
    <lineage>
        <taxon>Bacteria</taxon>
        <taxon>Pseudomonadati</taxon>
        <taxon>Pseudomonadota</taxon>
        <taxon>Gammaproteobacteria</taxon>
        <taxon>Enterobacterales</taxon>
        <taxon>Hafniaceae</taxon>
        <taxon>Edwardsiella</taxon>
    </lineage>
</organism>
<dbReference type="Pfam" id="PF13973">
    <property type="entry name" value="DUF4222"/>
    <property type="match status" value="1"/>
</dbReference>